<comment type="caution">
    <text evidence="1">The sequence shown here is derived from an EMBL/GenBank/DDBJ whole genome shotgun (WGS) entry which is preliminary data.</text>
</comment>
<proteinExistence type="predicted"/>
<reference evidence="2" key="1">
    <citation type="journal article" date="2019" name="Int. J. Syst. Evol. Microbiol.">
        <title>The Global Catalogue of Microorganisms (GCM) 10K type strain sequencing project: providing services to taxonomists for standard genome sequencing and annotation.</title>
        <authorList>
            <consortium name="The Broad Institute Genomics Platform"/>
            <consortium name="The Broad Institute Genome Sequencing Center for Infectious Disease"/>
            <person name="Wu L."/>
            <person name="Ma J."/>
        </authorList>
    </citation>
    <scope>NUCLEOTIDE SEQUENCE [LARGE SCALE GENOMIC DNA]</scope>
    <source>
        <strain evidence="2">JCM 30846</strain>
    </source>
</reference>
<dbReference type="Proteomes" id="UP001499884">
    <property type="component" value="Unassembled WGS sequence"/>
</dbReference>
<dbReference type="EMBL" id="BAABEP010000006">
    <property type="protein sequence ID" value="GAA3718335.1"/>
    <property type="molecule type" value="Genomic_DNA"/>
</dbReference>
<gene>
    <name evidence="1" type="ORF">GCM10023082_14850</name>
</gene>
<keyword evidence="2" id="KW-1185">Reference proteome</keyword>
<sequence length="132" mass="14018">MTQWLAGMRITADRLNDHSEYDDTTTTGLVAATGFTVSAFSGKKRSGITYVDVFVTRTGGDMTSSGGNITDTQMCVLPVNWQPGEVINGQWGQGLADGECTINPDGTIVLRSANGTIGNNTNLRVTSSWPTP</sequence>
<accession>A0ABP7EF73</accession>
<organism evidence="1 2">
    <name type="scientific">Streptomyces tremellae</name>
    <dbReference type="NCBI Taxonomy" id="1124239"/>
    <lineage>
        <taxon>Bacteria</taxon>
        <taxon>Bacillati</taxon>
        <taxon>Actinomycetota</taxon>
        <taxon>Actinomycetes</taxon>
        <taxon>Kitasatosporales</taxon>
        <taxon>Streptomycetaceae</taxon>
        <taxon>Streptomyces</taxon>
    </lineage>
</organism>
<evidence type="ECO:0000313" key="2">
    <source>
        <dbReference type="Proteomes" id="UP001499884"/>
    </source>
</evidence>
<protein>
    <submittedName>
        <fullName evidence="1">Uncharacterized protein</fullName>
    </submittedName>
</protein>
<name>A0ABP7EF73_9ACTN</name>
<evidence type="ECO:0000313" key="1">
    <source>
        <dbReference type="EMBL" id="GAA3718335.1"/>
    </source>
</evidence>
<dbReference type="RefSeq" id="WP_345642853.1">
    <property type="nucleotide sequence ID" value="NZ_BAABEP010000006.1"/>
</dbReference>